<dbReference type="InterPro" id="IPR036397">
    <property type="entry name" value="RNaseH_sf"/>
</dbReference>
<dbReference type="Pfam" id="PF08284">
    <property type="entry name" value="RVP_2"/>
    <property type="match status" value="1"/>
</dbReference>
<dbReference type="Proteomes" id="UP000288805">
    <property type="component" value="Unassembled WGS sequence"/>
</dbReference>
<keyword evidence="12" id="KW-0695">RNA-directed DNA polymerase</keyword>
<dbReference type="CDD" id="cd00303">
    <property type="entry name" value="retropepsin_like"/>
    <property type="match status" value="1"/>
</dbReference>
<dbReference type="InterPro" id="IPR005162">
    <property type="entry name" value="Retrotrans_gag_dom"/>
</dbReference>
<comment type="caution">
    <text evidence="18">The sequence shown here is derived from an EMBL/GenBank/DDBJ whole genome shotgun (WGS) entry which is preliminary data.</text>
</comment>
<dbReference type="GO" id="GO:0015074">
    <property type="term" value="P:DNA integration"/>
    <property type="evidence" value="ECO:0007669"/>
    <property type="project" value="UniProtKB-KW"/>
</dbReference>
<dbReference type="InterPro" id="IPR041373">
    <property type="entry name" value="RT_RNaseH"/>
</dbReference>
<dbReference type="Pfam" id="PF17917">
    <property type="entry name" value="RT_RNaseH"/>
    <property type="match status" value="1"/>
</dbReference>
<evidence type="ECO:0000313" key="18">
    <source>
        <dbReference type="EMBL" id="RVW69149.1"/>
    </source>
</evidence>
<dbReference type="InterPro" id="IPR050951">
    <property type="entry name" value="Retrovirus_Pol_polyprotein"/>
</dbReference>
<dbReference type="InterPro" id="IPR000477">
    <property type="entry name" value="RT_dom"/>
</dbReference>
<sequence>MGENKTSELGFQLACEEVMRTAGKRHREENHVSDAFASVGIRADVSSPVEGTMAEATRSQEVRRKMLEMMKEFERKQELWRRESEEKAVKSFADLKSLIGGLSLQNQEVMTNRGEERRWENQLGHSTKVDFPKFNGCGLDGWLLRVEYFFEVDRTPPEARVRLAALHLEGKAIQWHQGYIKTRGNEAYLDWSEYVIALNARFGQHVFDDPIADLRNLRQTGSLQSYMDEFDELYPRADIKESHALSFFLSGLIDELQMPVRMFKPQTLADAYSLARLQEIAVAALQNKPKPVSKGPSLYSPTTNHYHKATPITSISQNATNLSNTTFPKTTNAGLLPLPPSTNIPKTNPGITTRNHRNFSNRDLDERRAKGLCFWCDEKFTPGHKCKRKQLYVMQIQVETDGEGPEGNLQMEGLGEEDEQIQLSLNALMSNEDSQTMTLNGNYKGRSLFVLIDSGSSHNFLSSKVAKRVDCCWQKARGIRVTVANGQELHCTALCSDFRWRMQGQEFIAEVYVLPLETYDLILGTQWLATLGDISWNFNTLQMGFELNGKPYLLQGKNKLQERMSPWADKLKGVVEQPGLFTIQDLSDATLWAIQVAENTHLEETLTPQQQEELQKMLQAFSDVFEEPTGLPPVRDYDHQIDLKDEAGPINCRPYRYAAVQKDAIEKLIGEIALNQVTVKDKFPLLVIEELLEELGGSTIFSKIDLRSGYWQIRMHEPDVPKTAFKTHEGHYEFLVMPFGLTNAPSTFQSLMNNIFQPYLRKFILVFFYDILIYSRSFSDHNHHLSIALQVLRENLLYAKSNKCFFGHSSIEYLGHVISNGGVYTDPQKVAAVRDWPTPITLKQLHGFLGLTGYYRRFVKDYGKIAKPLTDLLKKDAFQWTEGSNQAFMALKQAMITAPVLALPNFSKEFIIETDASGQGIRAVLMQEGHPIAYISKALSDRFQTLSTYEKEMLAILMAIKKWESYLVDRHFVIKTDHQSLKYLLEQRVTTPTQQAWVAKLMQYDYEIRYKQGKENVAADAFSRIQPAELFVLSTTILNTQLYDLIKESWGADPELQKIIKAKEADPSTYPKYSWRGEELRRKGKLVVGVNEQLRREILNSFHDSPTGGHSGVYVTTKRISAVVYWKGLRKFVREYVRNCYVCQRFKPENKPYSGLLQPLPVPEGVFTDITMDFIEGLPKSNGKTTIFVVVDRLTKYGHFMLLPHPYTAKMVAQVFLDSVYKLHGLPHSITCDRDPIFTSVFWQEFFKLQGVSLQLSTAYHPQTDGQTEVVNRCIETYLRWMVGDNPGQWANWISLAEFWYNTSYHSSLKMSPFEALYGYAPPLQIPYFPKDSNVEAVDRVLNERESWLQLLKHHLSKAQQRMKIQADKNRFDREFNIGDMVLLKLQAYKQVSMHSGGPKLQPRYYGPFKVIDRIGTVAYQLQLPPDAQVHNVFHVSLLKPAHASIQACSSLPISNTSTTLLPQAILDRRLVKRHNVPAVQLLIHWVDKSPADASWEFADDLKRRFLAFFLEDKEVS</sequence>
<dbReference type="Gene3D" id="2.40.70.10">
    <property type="entry name" value="Acid Proteases"/>
    <property type="match status" value="1"/>
</dbReference>
<dbReference type="CDD" id="cd01647">
    <property type="entry name" value="RT_LTR"/>
    <property type="match status" value="1"/>
</dbReference>
<dbReference type="Gene3D" id="3.10.20.370">
    <property type="match status" value="1"/>
</dbReference>
<protein>
    <recommendedName>
        <fullName evidence="1">RNA-directed DNA polymerase</fullName>
        <ecNumber evidence="1">2.7.7.49</ecNumber>
    </recommendedName>
</protein>
<evidence type="ECO:0000256" key="6">
    <source>
        <dbReference type="ARBA" id="ARBA00022723"/>
    </source>
</evidence>
<evidence type="ECO:0000256" key="12">
    <source>
        <dbReference type="ARBA" id="ARBA00022918"/>
    </source>
</evidence>
<dbReference type="FunFam" id="1.10.340.70:FF:000001">
    <property type="entry name" value="Retrovirus-related Pol polyprotein from transposon gypsy-like Protein"/>
    <property type="match status" value="1"/>
</dbReference>
<dbReference type="InterPro" id="IPR001584">
    <property type="entry name" value="Integrase_cat-core"/>
</dbReference>
<evidence type="ECO:0000313" key="19">
    <source>
        <dbReference type="Proteomes" id="UP000288805"/>
    </source>
</evidence>
<dbReference type="GO" id="GO:0004519">
    <property type="term" value="F:endonuclease activity"/>
    <property type="evidence" value="ECO:0007669"/>
    <property type="project" value="UniProtKB-KW"/>
</dbReference>
<dbReference type="InterPro" id="IPR012337">
    <property type="entry name" value="RNaseH-like_sf"/>
</dbReference>
<dbReference type="EC" id="2.7.7.49" evidence="1"/>
<evidence type="ECO:0000259" key="17">
    <source>
        <dbReference type="PROSITE" id="PS50994"/>
    </source>
</evidence>
<proteinExistence type="predicted"/>
<name>A0A438GAB9_VITVI</name>
<evidence type="ECO:0000256" key="13">
    <source>
        <dbReference type="ARBA" id="ARBA00022932"/>
    </source>
</evidence>
<keyword evidence="10" id="KW-0460">Magnesium</keyword>
<dbReference type="GO" id="GO:0004190">
    <property type="term" value="F:aspartic-type endopeptidase activity"/>
    <property type="evidence" value="ECO:0007669"/>
    <property type="project" value="UniProtKB-KW"/>
</dbReference>
<evidence type="ECO:0000256" key="15">
    <source>
        <dbReference type="ARBA" id="ARBA00023172"/>
    </source>
</evidence>
<evidence type="ECO:0000256" key="1">
    <source>
        <dbReference type="ARBA" id="ARBA00012493"/>
    </source>
</evidence>
<keyword evidence="15" id="KW-0233">DNA recombination</keyword>
<organism evidence="18 19">
    <name type="scientific">Vitis vinifera</name>
    <name type="common">Grape</name>
    <dbReference type="NCBI Taxonomy" id="29760"/>
    <lineage>
        <taxon>Eukaryota</taxon>
        <taxon>Viridiplantae</taxon>
        <taxon>Streptophyta</taxon>
        <taxon>Embryophyta</taxon>
        <taxon>Tracheophyta</taxon>
        <taxon>Spermatophyta</taxon>
        <taxon>Magnoliopsida</taxon>
        <taxon>eudicotyledons</taxon>
        <taxon>Gunneridae</taxon>
        <taxon>Pentapetalae</taxon>
        <taxon>rosids</taxon>
        <taxon>Vitales</taxon>
        <taxon>Vitaceae</taxon>
        <taxon>Viteae</taxon>
        <taxon>Vitis</taxon>
    </lineage>
</organism>
<dbReference type="FunFam" id="3.30.70.270:FF:000020">
    <property type="entry name" value="Transposon Tf2-6 polyprotein-like Protein"/>
    <property type="match status" value="1"/>
</dbReference>
<dbReference type="GO" id="GO:0003677">
    <property type="term" value="F:DNA binding"/>
    <property type="evidence" value="ECO:0007669"/>
    <property type="project" value="UniProtKB-KW"/>
</dbReference>
<dbReference type="GO" id="GO:0006508">
    <property type="term" value="P:proteolysis"/>
    <property type="evidence" value="ECO:0007669"/>
    <property type="project" value="UniProtKB-KW"/>
</dbReference>
<dbReference type="Pfam" id="PF24626">
    <property type="entry name" value="SH3_Tf2-1"/>
    <property type="match status" value="1"/>
</dbReference>
<dbReference type="GO" id="GO:0046872">
    <property type="term" value="F:metal ion binding"/>
    <property type="evidence" value="ECO:0007669"/>
    <property type="project" value="UniProtKB-KW"/>
</dbReference>
<gene>
    <name evidence="18" type="primary">TY3B-I_239</name>
    <name evidence="18" type="ORF">CK203_064464</name>
</gene>
<dbReference type="GO" id="GO:0006310">
    <property type="term" value="P:DNA recombination"/>
    <property type="evidence" value="ECO:0007669"/>
    <property type="project" value="UniProtKB-KW"/>
</dbReference>
<keyword evidence="5" id="KW-0540">Nuclease</keyword>
<dbReference type="InterPro" id="IPR041588">
    <property type="entry name" value="Integrase_H2C2"/>
</dbReference>
<dbReference type="FunFam" id="3.10.10.10:FF:000007">
    <property type="entry name" value="Retrovirus-related Pol polyprotein from transposon 17.6-like Protein"/>
    <property type="match status" value="1"/>
</dbReference>
<evidence type="ECO:0000256" key="3">
    <source>
        <dbReference type="ARBA" id="ARBA00022679"/>
    </source>
</evidence>
<dbReference type="Pfam" id="PF03732">
    <property type="entry name" value="Retrotrans_gag"/>
    <property type="match status" value="1"/>
</dbReference>
<dbReference type="SUPFAM" id="SSF53098">
    <property type="entry name" value="Ribonuclease H-like"/>
    <property type="match status" value="1"/>
</dbReference>
<dbReference type="InterPro" id="IPR016197">
    <property type="entry name" value="Chromo-like_dom_sf"/>
</dbReference>
<dbReference type="SUPFAM" id="SSF50630">
    <property type="entry name" value="Acid proteases"/>
    <property type="match status" value="1"/>
</dbReference>
<evidence type="ECO:0000256" key="11">
    <source>
        <dbReference type="ARBA" id="ARBA00022908"/>
    </source>
</evidence>
<dbReference type="GO" id="GO:0003964">
    <property type="term" value="F:RNA-directed DNA polymerase activity"/>
    <property type="evidence" value="ECO:0007669"/>
    <property type="project" value="UniProtKB-KW"/>
</dbReference>
<dbReference type="PROSITE" id="PS50994">
    <property type="entry name" value="INTEGRASE"/>
    <property type="match status" value="1"/>
</dbReference>
<evidence type="ECO:0000256" key="5">
    <source>
        <dbReference type="ARBA" id="ARBA00022722"/>
    </source>
</evidence>
<dbReference type="InterPro" id="IPR056924">
    <property type="entry name" value="SH3_Tf2-1"/>
</dbReference>
<evidence type="ECO:0000256" key="10">
    <source>
        <dbReference type="ARBA" id="ARBA00022842"/>
    </source>
</evidence>
<dbReference type="Gene3D" id="3.30.420.10">
    <property type="entry name" value="Ribonuclease H-like superfamily/Ribonuclease H"/>
    <property type="match status" value="1"/>
</dbReference>
<accession>A0A438GAB9</accession>
<evidence type="ECO:0000256" key="8">
    <source>
        <dbReference type="ARBA" id="ARBA00022759"/>
    </source>
</evidence>
<dbReference type="InterPro" id="IPR043502">
    <property type="entry name" value="DNA/RNA_pol_sf"/>
</dbReference>
<dbReference type="SUPFAM" id="SSF56672">
    <property type="entry name" value="DNA/RNA polymerases"/>
    <property type="match status" value="1"/>
</dbReference>
<feature type="compositionally biased region" description="Polar residues" evidence="16">
    <location>
        <begin position="343"/>
        <end position="353"/>
    </location>
</feature>
<keyword evidence="9" id="KW-0378">Hydrolase</keyword>
<keyword evidence="6" id="KW-0479">Metal-binding</keyword>
<keyword evidence="4" id="KW-0548">Nucleotidyltransferase</keyword>
<evidence type="ECO:0000256" key="14">
    <source>
        <dbReference type="ARBA" id="ARBA00023125"/>
    </source>
</evidence>
<dbReference type="PANTHER" id="PTHR37984:SF5">
    <property type="entry name" value="PROTEIN NYNRIN-LIKE"/>
    <property type="match status" value="1"/>
</dbReference>
<keyword evidence="7" id="KW-0064">Aspartyl protease</keyword>
<dbReference type="InterPro" id="IPR021109">
    <property type="entry name" value="Peptidase_aspartic_dom_sf"/>
</dbReference>
<keyword evidence="11" id="KW-0229">DNA integration</keyword>
<dbReference type="Gene3D" id="3.30.70.270">
    <property type="match status" value="2"/>
</dbReference>
<reference evidence="18 19" key="1">
    <citation type="journal article" date="2018" name="PLoS Genet.">
        <title>Population sequencing reveals clonal diversity and ancestral inbreeding in the grapevine cultivar Chardonnay.</title>
        <authorList>
            <person name="Roach M.J."/>
            <person name="Johnson D.L."/>
            <person name="Bohlmann J."/>
            <person name="van Vuuren H.J."/>
            <person name="Jones S.J."/>
            <person name="Pretorius I.S."/>
            <person name="Schmidt S.A."/>
            <person name="Borneman A.R."/>
        </authorList>
    </citation>
    <scope>NUCLEOTIDE SEQUENCE [LARGE SCALE GENOMIC DNA]</scope>
    <source>
        <strain evidence="19">cv. Chardonnay</strain>
        <tissue evidence="18">Leaf</tissue>
    </source>
</reference>
<evidence type="ECO:0000256" key="4">
    <source>
        <dbReference type="ARBA" id="ARBA00022695"/>
    </source>
</evidence>
<keyword evidence="8" id="KW-0255">Endonuclease</keyword>
<dbReference type="Gene3D" id="3.10.10.10">
    <property type="entry name" value="HIV Type 1 Reverse Transcriptase, subunit A, domain 1"/>
    <property type="match status" value="1"/>
</dbReference>
<dbReference type="Pfam" id="PF17921">
    <property type="entry name" value="Integrase_H2C2"/>
    <property type="match status" value="1"/>
</dbReference>
<dbReference type="Gene3D" id="1.10.340.70">
    <property type="match status" value="1"/>
</dbReference>
<keyword evidence="13" id="KW-0239">DNA-directed DNA polymerase</keyword>
<dbReference type="SUPFAM" id="SSF54160">
    <property type="entry name" value="Chromo domain-like"/>
    <property type="match status" value="1"/>
</dbReference>
<dbReference type="CDD" id="cd09274">
    <property type="entry name" value="RNase_HI_RT_Ty3"/>
    <property type="match status" value="1"/>
</dbReference>
<dbReference type="InterPro" id="IPR043128">
    <property type="entry name" value="Rev_trsase/Diguanyl_cyclase"/>
</dbReference>
<evidence type="ECO:0000256" key="16">
    <source>
        <dbReference type="SAM" id="MobiDB-lite"/>
    </source>
</evidence>
<evidence type="ECO:0000256" key="7">
    <source>
        <dbReference type="ARBA" id="ARBA00022750"/>
    </source>
</evidence>
<dbReference type="Pfam" id="PF00078">
    <property type="entry name" value="RVT_1"/>
    <property type="match status" value="1"/>
</dbReference>
<feature type="domain" description="Integrase catalytic" evidence="17">
    <location>
        <begin position="1157"/>
        <end position="1321"/>
    </location>
</feature>
<keyword evidence="3" id="KW-0808">Transferase</keyword>
<feature type="region of interest" description="Disordered" evidence="16">
    <location>
        <begin position="332"/>
        <end position="358"/>
    </location>
</feature>
<evidence type="ECO:0000256" key="9">
    <source>
        <dbReference type="ARBA" id="ARBA00022801"/>
    </source>
</evidence>
<dbReference type="PANTHER" id="PTHR37984">
    <property type="entry name" value="PROTEIN CBG26694"/>
    <property type="match status" value="1"/>
</dbReference>
<keyword evidence="2" id="KW-0645">Protease</keyword>
<dbReference type="EMBL" id="QGNW01000506">
    <property type="protein sequence ID" value="RVW69149.1"/>
    <property type="molecule type" value="Genomic_DNA"/>
</dbReference>
<keyword evidence="14" id="KW-0238">DNA-binding</keyword>
<evidence type="ECO:0000256" key="2">
    <source>
        <dbReference type="ARBA" id="ARBA00022670"/>
    </source>
</evidence>
<dbReference type="GO" id="GO:0003887">
    <property type="term" value="F:DNA-directed DNA polymerase activity"/>
    <property type="evidence" value="ECO:0007669"/>
    <property type="project" value="UniProtKB-KW"/>
</dbReference>